<dbReference type="EMBL" id="JAANBB010000050">
    <property type="protein sequence ID" value="KAF7553139.1"/>
    <property type="molecule type" value="Genomic_DNA"/>
</dbReference>
<feature type="region of interest" description="Disordered" evidence="1">
    <location>
        <begin position="1"/>
        <end position="41"/>
    </location>
</feature>
<protein>
    <submittedName>
        <fullName evidence="2">Uncharacterized protein</fullName>
    </submittedName>
</protein>
<evidence type="ECO:0000313" key="2">
    <source>
        <dbReference type="EMBL" id="KAF7553139.1"/>
    </source>
</evidence>
<sequence>MPGRPRKWTQIEPREQHRHQQTQQDQQQDGQNAAQETQLSDQINSYQQDSDLQQSNHTPSIVFAEESSVATCSSTDLLPVVPQEWTSREGDDMVFSYDEFSALQLLDFNTSGQLDSLPLDSFRACLFNDVHDRDPTELSSNASVTSAAPQQSCDCAKQVFEVIRSLKRGLVCHSTIHTLRLGTDLFDKLLTCPICYDVSKPPRITLQNVLLLGRLGLEITTGYHKYLSWLKDYCSSLAEKKGGDTVYLIPGVDVSSALGFKISSDKFYDLITHGLQSDAERLSDLGRKFAVRQHNRHLIGHEACPDSEGRCWKEKGDIDPDPSDICPQSAAARALTPCYRIVDEVRSKIKQFEDSVT</sequence>
<accession>A0A9P5LIY1</accession>
<keyword evidence="3" id="KW-1185">Reference proteome</keyword>
<proteinExistence type="predicted"/>
<evidence type="ECO:0000313" key="3">
    <source>
        <dbReference type="Proteomes" id="UP000722485"/>
    </source>
</evidence>
<reference evidence="2" key="1">
    <citation type="submission" date="2020-03" db="EMBL/GenBank/DDBJ databases">
        <title>Draft Genome Sequence of Cylindrodendrum hubeiense.</title>
        <authorList>
            <person name="Buettner E."/>
            <person name="Kellner H."/>
        </authorList>
    </citation>
    <scope>NUCLEOTIDE SEQUENCE</scope>
    <source>
        <strain evidence="2">IHI 201604</strain>
    </source>
</reference>
<dbReference type="Proteomes" id="UP000722485">
    <property type="component" value="Unassembled WGS sequence"/>
</dbReference>
<dbReference type="OrthoDB" id="4356994at2759"/>
<dbReference type="AlphaFoldDB" id="A0A9P5LIY1"/>
<name>A0A9P5LIY1_9HYPO</name>
<organism evidence="2 3">
    <name type="scientific">Cylindrodendrum hubeiense</name>
    <dbReference type="NCBI Taxonomy" id="595255"/>
    <lineage>
        <taxon>Eukaryota</taxon>
        <taxon>Fungi</taxon>
        <taxon>Dikarya</taxon>
        <taxon>Ascomycota</taxon>
        <taxon>Pezizomycotina</taxon>
        <taxon>Sordariomycetes</taxon>
        <taxon>Hypocreomycetidae</taxon>
        <taxon>Hypocreales</taxon>
        <taxon>Nectriaceae</taxon>
        <taxon>Cylindrodendrum</taxon>
    </lineage>
</organism>
<evidence type="ECO:0000256" key="1">
    <source>
        <dbReference type="SAM" id="MobiDB-lite"/>
    </source>
</evidence>
<feature type="compositionally biased region" description="Low complexity" evidence="1">
    <location>
        <begin position="21"/>
        <end position="38"/>
    </location>
</feature>
<gene>
    <name evidence="2" type="ORF">G7Z17_g3856</name>
</gene>
<comment type="caution">
    <text evidence="2">The sequence shown here is derived from an EMBL/GenBank/DDBJ whole genome shotgun (WGS) entry which is preliminary data.</text>
</comment>